<sequence>MDIATAMTTESFPQSFVENGIEPSSYPPVDQHQYHEVVLQIPSGETEEDVEKELISIAQGIGLETSNAIHPQFDMSRFANHFPNQSSHFNLESSPLTSTSCCYANNNNASSPPTISSSNEIAGSMYSTTSISTRPTSHGSVAEQSCISPVTTPGRCHRSSLSSVKQGSRERRVKFSSFRLSFGKFPNFRRRSAAAASSPTSPVWPETRSITPGLDHPQFLDSQSKLGNQTPQSSNNPSLNRSNNVDKRTMMQTLNCPQLRELRSVQEAQRDRYLAFREETLETLYLRHEESKSSKRREHEKVEGEVNDQNMQEANRLEELQLSAELDLIEELRRERQTLEMRIRHMEGYLSNAPQNSQSRLPNNYIDNNSNIQQPHRQVTQKDRDHLFEKYRERDRMDTLHISKIKVLRDTQERKYLETVSKQEKKAGKVAQVNENAFQNFVSRCDNETAAANAWFLSRKQHLKVRWMLEEAIVRKRLEINTGISYAPLPVISFSEEYSERPD</sequence>
<dbReference type="OrthoDB" id="9977870at2759"/>
<evidence type="ECO:0000313" key="3">
    <source>
        <dbReference type="EMBL" id="OJD15003.1"/>
    </source>
</evidence>
<keyword evidence="1" id="KW-0175">Coiled coil</keyword>
<feature type="region of interest" description="Disordered" evidence="2">
    <location>
        <begin position="289"/>
        <end position="310"/>
    </location>
</feature>
<evidence type="ECO:0000313" key="4">
    <source>
        <dbReference type="Proteomes" id="UP000242791"/>
    </source>
</evidence>
<dbReference type="STRING" id="1658174.A0A1J9Q481"/>
<feature type="coiled-coil region" evidence="1">
    <location>
        <begin position="315"/>
        <end position="349"/>
    </location>
</feature>
<keyword evidence="4" id="KW-1185">Reference proteome</keyword>
<name>A0A1J9Q481_9EURO</name>
<evidence type="ECO:0000256" key="1">
    <source>
        <dbReference type="SAM" id="Coils"/>
    </source>
</evidence>
<comment type="caution">
    <text evidence="3">The sequence shown here is derived from an EMBL/GenBank/DDBJ whole genome shotgun (WGS) entry which is preliminary data.</text>
</comment>
<evidence type="ECO:0000256" key="2">
    <source>
        <dbReference type="SAM" id="MobiDB-lite"/>
    </source>
</evidence>
<feature type="region of interest" description="Disordered" evidence="2">
    <location>
        <begin position="191"/>
        <end position="246"/>
    </location>
</feature>
<dbReference type="VEuPathDB" id="FungiDB:ACJ73_09020"/>
<reference evidence="3 4" key="1">
    <citation type="submission" date="2015-08" db="EMBL/GenBank/DDBJ databases">
        <title>Emmonsia species relationships and genome sequence.</title>
        <authorList>
            <person name="Cuomo C.A."/>
            <person name="Schwartz I.S."/>
            <person name="Kenyon C."/>
            <person name="De Hoog G.S."/>
            <person name="Govender N.P."/>
            <person name="Botha A."/>
            <person name="Moreno L."/>
            <person name="De Vries M."/>
            <person name="Munoz J.F."/>
            <person name="Stielow J.B."/>
        </authorList>
    </citation>
    <scope>NUCLEOTIDE SEQUENCE [LARGE SCALE GENOMIC DNA]</scope>
    <source>
        <strain evidence="3 4">EI222</strain>
    </source>
</reference>
<gene>
    <name evidence="3" type="ORF">ACJ73_09020</name>
</gene>
<protein>
    <submittedName>
        <fullName evidence="3">Uncharacterized protein</fullName>
    </submittedName>
</protein>
<dbReference type="AlphaFoldDB" id="A0A1J9Q481"/>
<organism evidence="3 4">
    <name type="scientific">Blastomyces percursus</name>
    <dbReference type="NCBI Taxonomy" id="1658174"/>
    <lineage>
        <taxon>Eukaryota</taxon>
        <taxon>Fungi</taxon>
        <taxon>Dikarya</taxon>
        <taxon>Ascomycota</taxon>
        <taxon>Pezizomycotina</taxon>
        <taxon>Eurotiomycetes</taxon>
        <taxon>Eurotiomycetidae</taxon>
        <taxon>Onygenales</taxon>
        <taxon>Ajellomycetaceae</taxon>
        <taxon>Blastomyces</taxon>
    </lineage>
</organism>
<dbReference type="Proteomes" id="UP000242791">
    <property type="component" value="Unassembled WGS sequence"/>
</dbReference>
<proteinExistence type="predicted"/>
<dbReference type="EMBL" id="LGTZ01002348">
    <property type="protein sequence ID" value="OJD15003.1"/>
    <property type="molecule type" value="Genomic_DNA"/>
</dbReference>
<accession>A0A1J9Q481</accession>
<feature type="compositionally biased region" description="Polar residues" evidence="2">
    <location>
        <begin position="220"/>
        <end position="232"/>
    </location>
</feature>
<feature type="region of interest" description="Disordered" evidence="2">
    <location>
        <begin position="149"/>
        <end position="168"/>
    </location>
</feature>
<feature type="compositionally biased region" description="Low complexity" evidence="2">
    <location>
        <begin position="233"/>
        <end position="243"/>
    </location>
</feature>
<feature type="compositionally biased region" description="Basic and acidic residues" evidence="2">
    <location>
        <begin position="289"/>
        <end position="304"/>
    </location>
</feature>